<reference evidence="2" key="1">
    <citation type="submission" date="2022-11" db="UniProtKB">
        <authorList>
            <consortium name="EnsemblMetazoa"/>
        </authorList>
    </citation>
    <scope>IDENTIFICATION</scope>
</reference>
<sequence>MAASSDADIFEVVNQALQGFNNDENDVDHGDQLDDCLATMTMVKDTKERYTAQIERLREEVASLEEQVEADEQKLLQIKMKSLDRIQSSLQLGKNSSSIGTDQATQDHLKLQATFTGIQYTDATVRIVKQEAGRTTRQHCLQGQCSGLSFQVEFGVQERALKDSEKKHFPSGSNQDTRSRVTTLAIQIDDRASWELKGFVRDAERDRALQPFLRGYGQYAQRFVGRQKAFEHFKTQYPEVVTLPQGSFGPIMKFGRPSQGSVQYIVTWNISLSSTGRADQEISLQVSSSKQIRQLDEQKVLSSAPEKFQQMLERLGIERTIDSFIQAVTT</sequence>
<organism evidence="2 3">
    <name type="scientific">Patiria miniata</name>
    <name type="common">Bat star</name>
    <name type="synonym">Asterina miniata</name>
    <dbReference type="NCBI Taxonomy" id="46514"/>
    <lineage>
        <taxon>Eukaryota</taxon>
        <taxon>Metazoa</taxon>
        <taxon>Echinodermata</taxon>
        <taxon>Eleutherozoa</taxon>
        <taxon>Asterozoa</taxon>
        <taxon>Asteroidea</taxon>
        <taxon>Valvatacea</taxon>
        <taxon>Valvatida</taxon>
        <taxon>Asterinidae</taxon>
        <taxon>Patiria</taxon>
    </lineage>
</organism>
<evidence type="ECO:0008006" key="4">
    <source>
        <dbReference type="Google" id="ProtNLM"/>
    </source>
</evidence>
<dbReference type="RefSeq" id="XP_038064311.1">
    <property type="nucleotide sequence ID" value="XM_038208383.1"/>
</dbReference>
<proteinExistence type="predicted"/>
<keyword evidence="1" id="KW-0175">Coiled coil</keyword>
<feature type="coiled-coil region" evidence="1">
    <location>
        <begin position="40"/>
        <end position="81"/>
    </location>
</feature>
<dbReference type="GO" id="GO:0005634">
    <property type="term" value="C:nucleus"/>
    <property type="evidence" value="ECO:0007669"/>
    <property type="project" value="TreeGrafter"/>
</dbReference>
<protein>
    <recommendedName>
        <fullName evidence="4">Centromere protein P</fullName>
    </recommendedName>
</protein>
<dbReference type="EnsemblMetazoa" id="XM_038208383.1">
    <property type="protein sequence ID" value="XP_038064311.1"/>
    <property type="gene ID" value="LOC119734812"/>
</dbReference>
<dbReference type="Proteomes" id="UP000887568">
    <property type="component" value="Unplaced"/>
</dbReference>
<name>A0A914AL71_PATMI</name>
<evidence type="ECO:0000313" key="2">
    <source>
        <dbReference type="EnsemblMetazoa" id="XP_038064311.1"/>
    </source>
</evidence>
<dbReference type="PANTHER" id="PTHR28577:SF1">
    <property type="entry name" value="CENTROMERE PROTEIN P"/>
    <property type="match status" value="1"/>
</dbReference>
<dbReference type="AlphaFoldDB" id="A0A914AL71"/>
<dbReference type="Pfam" id="PF13096">
    <property type="entry name" value="CENP-P"/>
    <property type="match status" value="1"/>
</dbReference>
<evidence type="ECO:0000313" key="3">
    <source>
        <dbReference type="Proteomes" id="UP000887568"/>
    </source>
</evidence>
<evidence type="ECO:0000256" key="1">
    <source>
        <dbReference type="SAM" id="Coils"/>
    </source>
</evidence>
<dbReference type="GO" id="GO:0000775">
    <property type="term" value="C:chromosome, centromeric region"/>
    <property type="evidence" value="ECO:0007669"/>
    <property type="project" value="InterPro"/>
</dbReference>
<dbReference type="GO" id="GO:0034080">
    <property type="term" value="P:CENP-A containing chromatin assembly"/>
    <property type="evidence" value="ECO:0007669"/>
    <property type="project" value="InterPro"/>
</dbReference>
<dbReference type="GeneID" id="119734812"/>
<dbReference type="PANTHER" id="PTHR28577">
    <property type="entry name" value="CENTROMERE PROTEIN P"/>
    <property type="match status" value="1"/>
</dbReference>
<dbReference type="OMA" id="TYAEWYE"/>
<dbReference type="InterPro" id="IPR027801">
    <property type="entry name" value="CENP-P"/>
</dbReference>
<dbReference type="OrthoDB" id="5976950at2759"/>
<accession>A0A914AL71</accession>
<keyword evidence="3" id="KW-1185">Reference proteome</keyword>